<evidence type="ECO:0000313" key="7">
    <source>
        <dbReference type="EMBL" id="SEM81637.1"/>
    </source>
</evidence>
<evidence type="ECO:0000256" key="4">
    <source>
        <dbReference type="ARBA" id="ARBA00022989"/>
    </source>
</evidence>
<keyword evidence="4 6" id="KW-1133">Transmembrane helix</keyword>
<proteinExistence type="inferred from homology"/>
<evidence type="ECO:0000256" key="1">
    <source>
        <dbReference type="ARBA" id="ARBA00004141"/>
    </source>
</evidence>
<feature type="transmembrane region" description="Helical" evidence="6">
    <location>
        <begin position="20"/>
        <end position="43"/>
    </location>
</feature>
<name>A0A1H8BIE0_9BACT</name>
<dbReference type="PANTHER" id="PTHR30238:SF4">
    <property type="entry name" value="SLL1022 PROTEIN"/>
    <property type="match status" value="1"/>
</dbReference>
<feature type="transmembrane region" description="Helical" evidence="6">
    <location>
        <begin position="55"/>
        <end position="75"/>
    </location>
</feature>
<keyword evidence="5 6" id="KW-0472">Membrane</keyword>
<feature type="transmembrane region" description="Helical" evidence="6">
    <location>
        <begin position="208"/>
        <end position="226"/>
    </location>
</feature>
<dbReference type="InterPro" id="IPR022301">
    <property type="entry name" value="Integral_membrane_YjbE"/>
</dbReference>
<dbReference type="AlphaFoldDB" id="A0A1H8BIE0"/>
<dbReference type="GO" id="GO:0016020">
    <property type="term" value="C:membrane"/>
    <property type="evidence" value="ECO:0007669"/>
    <property type="project" value="UniProtKB-SubCell"/>
</dbReference>
<dbReference type="InterPro" id="IPR005496">
    <property type="entry name" value="Integral_membrane_TerC"/>
</dbReference>
<feature type="transmembrane region" description="Helical" evidence="6">
    <location>
        <begin position="171"/>
        <end position="192"/>
    </location>
</feature>
<evidence type="ECO:0000313" key="8">
    <source>
        <dbReference type="Proteomes" id="UP000198744"/>
    </source>
</evidence>
<dbReference type="OrthoDB" id="5295733at2"/>
<accession>A0A1H8BIE0</accession>
<comment type="similarity">
    <text evidence="2">Belongs to the TerC family.</text>
</comment>
<organism evidence="7 8">
    <name type="scientific">Syntrophus gentianae</name>
    <dbReference type="NCBI Taxonomy" id="43775"/>
    <lineage>
        <taxon>Bacteria</taxon>
        <taxon>Pseudomonadati</taxon>
        <taxon>Thermodesulfobacteriota</taxon>
        <taxon>Syntrophia</taxon>
        <taxon>Syntrophales</taxon>
        <taxon>Syntrophaceae</taxon>
        <taxon>Syntrophus</taxon>
    </lineage>
</organism>
<reference evidence="7 8" key="1">
    <citation type="submission" date="2016-10" db="EMBL/GenBank/DDBJ databases">
        <authorList>
            <person name="de Groot N.N."/>
        </authorList>
    </citation>
    <scope>NUCLEOTIDE SEQUENCE [LARGE SCALE GENOMIC DNA]</scope>
    <source>
        <strain evidence="7 8">DSM 8423</strain>
    </source>
</reference>
<dbReference type="PANTHER" id="PTHR30238">
    <property type="entry name" value="MEMBRANE BOUND PREDICTED REDOX MODULATOR"/>
    <property type="match status" value="1"/>
</dbReference>
<comment type="subcellular location">
    <subcellularLocation>
        <location evidence="1">Membrane</location>
        <topology evidence="1">Multi-pass membrane protein</topology>
    </subcellularLocation>
</comment>
<keyword evidence="3 6" id="KW-0812">Transmembrane</keyword>
<dbReference type="EMBL" id="FOBS01000053">
    <property type="protein sequence ID" value="SEM81637.1"/>
    <property type="molecule type" value="Genomic_DNA"/>
</dbReference>
<dbReference type="Proteomes" id="UP000198744">
    <property type="component" value="Unassembled WGS sequence"/>
</dbReference>
<evidence type="ECO:0000256" key="6">
    <source>
        <dbReference type="SAM" id="Phobius"/>
    </source>
</evidence>
<sequence>MHFDWSTLFHIEWTVPFLLAALNIVFINIILSGDNAVLIAMAVRGLNKEQRQKGIIFGTAAAVLLRIVLTFFVAMLLGVPYLKLVGGALILWIATQLFLGSEDEESGEQVTTLAKAIRIIIIADLTMSLDNVLGVAGAAGGNMFLLLFGLGVSIPIVIFTSNLISTLMDKYPIIIVLGAAILGRVGGEMMITDPAVEKMLHPSMAMEYGVQIACAVGVVVVGKLIAKMKNSHEISEEGAIPQTEEVK</sequence>
<feature type="transmembrane region" description="Helical" evidence="6">
    <location>
        <begin position="144"/>
        <end position="164"/>
    </location>
</feature>
<evidence type="ECO:0000256" key="5">
    <source>
        <dbReference type="ARBA" id="ARBA00023136"/>
    </source>
</evidence>
<keyword evidence="8" id="KW-1185">Reference proteome</keyword>
<dbReference type="STRING" id="43775.SAMN04489760_1532"/>
<dbReference type="NCBIfam" id="TIGR03717">
    <property type="entry name" value="R_switched_YjbE"/>
    <property type="match status" value="1"/>
</dbReference>
<dbReference type="RefSeq" id="WP_093884955.1">
    <property type="nucleotide sequence ID" value="NZ_FOBS01000053.1"/>
</dbReference>
<gene>
    <name evidence="7" type="ORF">SAMN04489760_1532</name>
</gene>
<protein>
    <submittedName>
        <fullName evidence="7">Integral membrane protein, YjbE family</fullName>
    </submittedName>
</protein>
<dbReference type="Pfam" id="PF03741">
    <property type="entry name" value="TerC"/>
    <property type="match status" value="1"/>
</dbReference>
<evidence type="ECO:0000256" key="3">
    <source>
        <dbReference type="ARBA" id="ARBA00022692"/>
    </source>
</evidence>
<evidence type="ECO:0000256" key="2">
    <source>
        <dbReference type="ARBA" id="ARBA00007511"/>
    </source>
</evidence>